<comment type="caution">
    <text evidence="2">The sequence shown here is derived from an EMBL/GenBank/DDBJ whole genome shotgun (WGS) entry which is preliminary data.</text>
</comment>
<keyword evidence="3" id="KW-1185">Reference proteome</keyword>
<dbReference type="Proteomes" id="UP001054889">
    <property type="component" value="Unassembled WGS sequence"/>
</dbReference>
<accession>A0AAV5BV24</accession>
<dbReference type="PANTHER" id="PTHR46162:SF2">
    <property type="entry name" value="ANKYRIN REPEAT-CONTAINING PROTEIN-RELATED"/>
    <property type="match status" value="1"/>
</dbReference>
<dbReference type="Gene3D" id="2.60.210.10">
    <property type="entry name" value="Apoptosis, Tumor Necrosis Factor Receptor Associated Protein 2, Chain A"/>
    <property type="match status" value="1"/>
</dbReference>
<dbReference type="PROSITE" id="PS50144">
    <property type="entry name" value="MATH"/>
    <property type="match status" value="1"/>
</dbReference>
<dbReference type="PANTHER" id="PTHR46162">
    <property type="entry name" value="TRAF-LIKE FAMILY PROTEIN"/>
    <property type="match status" value="1"/>
</dbReference>
<dbReference type="CDD" id="cd00121">
    <property type="entry name" value="MATH"/>
    <property type="match status" value="1"/>
</dbReference>
<proteinExistence type="predicted"/>
<feature type="domain" description="MATH" evidence="1">
    <location>
        <begin position="35"/>
        <end position="126"/>
    </location>
</feature>
<evidence type="ECO:0000313" key="3">
    <source>
        <dbReference type="Proteomes" id="UP001054889"/>
    </source>
</evidence>
<reference evidence="2" key="2">
    <citation type="submission" date="2021-12" db="EMBL/GenBank/DDBJ databases">
        <title>Resequencing data analysis of finger millet.</title>
        <authorList>
            <person name="Hatakeyama M."/>
            <person name="Aluri S."/>
            <person name="Balachadran M.T."/>
            <person name="Sivarajan S.R."/>
            <person name="Poveda L."/>
            <person name="Shimizu-Inatsugi R."/>
            <person name="Schlapbach R."/>
            <person name="Sreeman S.M."/>
            <person name="Shimizu K.K."/>
        </authorList>
    </citation>
    <scope>NUCLEOTIDE SEQUENCE</scope>
</reference>
<dbReference type="Pfam" id="PF22486">
    <property type="entry name" value="MATH_2"/>
    <property type="match status" value="1"/>
</dbReference>
<dbReference type="InterPro" id="IPR008974">
    <property type="entry name" value="TRAF-like"/>
</dbReference>
<evidence type="ECO:0000313" key="2">
    <source>
        <dbReference type="EMBL" id="GJM89575.1"/>
    </source>
</evidence>
<sequence length="126" mass="13871">MGNSCSGSPEGGSGRDLGNSCFAGASSSVLGKIHDPDFKWKIYSFSSLLEKGTIPAYSDFFHCRGYKWYLQMTPMNKKSGAGIPYVALSLCLNQNNLKEGYTIKAVFEISMYNHSNGTYCGYQGRY</sequence>
<dbReference type="AlphaFoldDB" id="A0AAV5BV24"/>
<name>A0AAV5BV24_ELECO</name>
<organism evidence="2 3">
    <name type="scientific">Eleusine coracana subsp. coracana</name>
    <dbReference type="NCBI Taxonomy" id="191504"/>
    <lineage>
        <taxon>Eukaryota</taxon>
        <taxon>Viridiplantae</taxon>
        <taxon>Streptophyta</taxon>
        <taxon>Embryophyta</taxon>
        <taxon>Tracheophyta</taxon>
        <taxon>Spermatophyta</taxon>
        <taxon>Magnoliopsida</taxon>
        <taxon>Liliopsida</taxon>
        <taxon>Poales</taxon>
        <taxon>Poaceae</taxon>
        <taxon>PACMAD clade</taxon>
        <taxon>Chloridoideae</taxon>
        <taxon>Cynodonteae</taxon>
        <taxon>Eleusininae</taxon>
        <taxon>Eleusine</taxon>
    </lineage>
</organism>
<evidence type="ECO:0000259" key="1">
    <source>
        <dbReference type="PROSITE" id="PS50144"/>
    </source>
</evidence>
<protein>
    <recommendedName>
        <fullName evidence="1">MATH domain-containing protein</fullName>
    </recommendedName>
</protein>
<dbReference type="EMBL" id="BQKI01000002">
    <property type="protein sequence ID" value="GJM89575.1"/>
    <property type="molecule type" value="Genomic_DNA"/>
</dbReference>
<dbReference type="InterPro" id="IPR002083">
    <property type="entry name" value="MATH/TRAF_dom"/>
</dbReference>
<reference evidence="2" key="1">
    <citation type="journal article" date="2018" name="DNA Res.">
        <title>Multiple hybrid de novo genome assembly of finger millet, an orphan allotetraploid crop.</title>
        <authorList>
            <person name="Hatakeyama M."/>
            <person name="Aluri S."/>
            <person name="Balachadran M.T."/>
            <person name="Sivarajan S.R."/>
            <person name="Patrignani A."/>
            <person name="Gruter S."/>
            <person name="Poveda L."/>
            <person name="Shimizu-Inatsugi R."/>
            <person name="Baeten J."/>
            <person name="Francoijs K.J."/>
            <person name="Nataraja K.N."/>
            <person name="Reddy Y.A.N."/>
            <person name="Phadnis S."/>
            <person name="Ravikumar R.L."/>
            <person name="Schlapbach R."/>
            <person name="Sreeman S.M."/>
            <person name="Shimizu K.K."/>
        </authorList>
    </citation>
    <scope>NUCLEOTIDE SEQUENCE</scope>
</reference>
<dbReference type="SUPFAM" id="SSF49599">
    <property type="entry name" value="TRAF domain-like"/>
    <property type="match status" value="1"/>
</dbReference>
<gene>
    <name evidence="2" type="primary">ga05780</name>
    <name evidence="2" type="ORF">PR202_ga05780</name>
</gene>